<accession>A0AAW9NIX9</accession>
<proteinExistence type="predicted"/>
<organism evidence="1 2">
    <name type="scientific">Metasolibacillus meyeri</name>
    <dbReference type="NCBI Taxonomy" id="1071052"/>
    <lineage>
        <taxon>Bacteria</taxon>
        <taxon>Bacillati</taxon>
        <taxon>Bacillota</taxon>
        <taxon>Bacilli</taxon>
        <taxon>Bacillales</taxon>
        <taxon>Caryophanaceae</taxon>
        <taxon>Metasolibacillus</taxon>
    </lineage>
</organism>
<evidence type="ECO:0000313" key="1">
    <source>
        <dbReference type="EMBL" id="MEC1178624.1"/>
    </source>
</evidence>
<dbReference type="Proteomes" id="UP001344888">
    <property type="component" value="Unassembled WGS sequence"/>
</dbReference>
<reference evidence="1 2" key="1">
    <citation type="submission" date="2023-03" db="EMBL/GenBank/DDBJ databases">
        <title>Bacillus Genome Sequencing.</title>
        <authorList>
            <person name="Dunlap C."/>
        </authorList>
    </citation>
    <scope>NUCLEOTIDE SEQUENCE [LARGE SCALE GENOMIC DNA]</scope>
    <source>
        <strain evidence="1 2">B-59205</strain>
    </source>
</reference>
<gene>
    <name evidence="1" type="ORF">P9B03_09030</name>
</gene>
<sequence>MYLEENHLENTLKYLEMTRMKLYLEMNNPSSSEYRSVNELTNQFYQPLIVNGYIVFQFRLEGAMPHYKEKDKEYLQLVRDYYFNVILSMYEVSSIDVKIDQAVIVIQHIYPSGIHDVDNRNKKYLIDAIQRTCLIKGDDLAIYEEGIWDYRCSPYVHVFLLEKQYLSDFLHHKDQLALKEKSAFDNVIQWDEMKEYFEEEAVKNQILKDKPNKISKPLF</sequence>
<protein>
    <submittedName>
        <fullName evidence="1">Uncharacterized protein</fullName>
    </submittedName>
</protein>
<dbReference type="RefSeq" id="WP_326123106.1">
    <property type="nucleotide sequence ID" value="NZ_JARSFG010000012.1"/>
</dbReference>
<keyword evidence="2" id="KW-1185">Reference proteome</keyword>
<dbReference type="AlphaFoldDB" id="A0AAW9NIX9"/>
<comment type="caution">
    <text evidence="1">The sequence shown here is derived from an EMBL/GenBank/DDBJ whole genome shotgun (WGS) entry which is preliminary data.</text>
</comment>
<dbReference type="EMBL" id="JARSFG010000012">
    <property type="protein sequence ID" value="MEC1178624.1"/>
    <property type="molecule type" value="Genomic_DNA"/>
</dbReference>
<evidence type="ECO:0000313" key="2">
    <source>
        <dbReference type="Proteomes" id="UP001344888"/>
    </source>
</evidence>
<name>A0AAW9NIX9_9BACL</name>